<accession>A0A2R6B4M6</accession>
<proteinExistence type="predicted"/>
<comment type="caution">
    <text evidence="1">The sequence shown here is derived from an EMBL/GenBank/DDBJ whole genome shotgun (WGS) entry which is preliminary data.</text>
</comment>
<dbReference type="AlphaFoldDB" id="A0A2R6B4M6"/>
<evidence type="ECO:0000313" key="2">
    <source>
        <dbReference type="Proteomes" id="UP000240681"/>
    </source>
</evidence>
<gene>
    <name evidence="1" type="ORF">B9Q09_05840</name>
</gene>
<reference evidence="1 2" key="1">
    <citation type="submission" date="2017-04" db="EMBL/GenBank/DDBJ databases">
        <title>Novel microbial lineages endemic to geothermal iron-oxide mats fill important gaps in the evolutionary history of Archaea.</title>
        <authorList>
            <person name="Jay Z.J."/>
            <person name="Beam J.P."/>
            <person name="Dlakic M."/>
            <person name="Rusch D.B."/>
            <person name="Kozubal M.A."/>
            <person name="Inskeep W.P."/>
        </authorList>
    </citation>
    <scope>NUCLEOTIDE SEQUENCE [LARGE SCALE GENOMIC DNA]</scope>
    <source>
        <strain evidence="1">ECH_B_SAG-C16</strain>
    </source>
</reference>
<protein>
    <recommendedName>
        <fullName evidence="3">Solute-binding protein family 5 domain-containing protein</fullName>
    </recommendedName>
</protein>
<evidence type="ECO:0000313" key="1">
    <source>
        <dbReference type="EMBL" id="PSN93438.1"/>
    </source>
</evidence>
<dbReference type="Proteomes" id="UP000240681">
    <property type="component" value="Unassembled WGS sequence"/>
</dbReference>
<organism evidence="1 2">
    <name type="scientific">Candidatus Marsarchaeota G2 archaeon ECH_B_SAG-C16</name>
    <dbReference type="NCBI Taxonomy" id="1978163"/>
    <lineage>
        <taxon>Archaea</taxon>
        <taxon>Candidatus Marsarchaeota</taxon>
        <taxon>Candidatus Marsarchaeota group 2</taxon>
    </lineage>
</organism>
<evidence type="ECO:0008006" key="3">
    <source>
        <dbReference type="Google" id="ProtNLM"/>
    </source>
</evidence>
<sequence>MGWGPDWPDPIFQLLMPAVTTTSYLPAWMNLSSVNQIMNVLPFLTNTTEQIQLVKKVYNITYWYAPYVWLPDEDMYLFVQPYVAGLYSQYNEYYYNTVYYINT</sequence>
<dbReference type="SUPFAM" id="SSF53850">
    <property type="entry name" value="Periplasmic binding protein-like II"/>
    <property type="match status" value="1"/>
</dbReference>
<dbReference type="EMBL" id="NEXK01000107">
    <property type="protein sequence ID" value="PSN93438.1"/>
    <property type="molecule type" value="Genomic_DNA"/>
</dbReference>
<name>A0A2R6B4M6_9ARCH</name>